<gene>
    <name evidence="1" type="ORF">NOCA2140026</name>
</gene>
<organism evidence="1">
    <name type="scientific">metagenome</name>
    <dbReference type="NCBI Taxonomy" id="256318"/>
    <lineage>
        <taxon>unclassified sequences</taxon>
        <taxon>metagenomes</taxon>
    </lineage>
</organism>
<name>A0A2P2BWV0_9ZZZZ</name>
<reference evidence="1" key="1">
    <citation type="submission" date="2015-08" db="EMBL/GenBank/DDBJ databases">
        <authorList>
            <person name="Babu N.S."/>
            <person name="Beckwith C.J."/>
            <person name="Beseler K.G."/>
            <person name="Brison A."/>
            <person name="Carone J.V."/>
            <person name="Caskin T.P."/>
            <person name="Diamond M."/>
            <person name="Durham M.E."/>
            <person name="Foxe J.M."/>
            <person name="Go M."/>
            <person name="Henderson B.A."/>
            <person name="Jones I.B."/>
            <person name="McGettigan J.A."/>
            <person name="Micheletti S.J."/>
            <person name="Nasrallah M.E."/>
            <person name="Ortiz D."/>
            <person name="Piller C.R."/>
            <person name="Privatt S.R."/>
            <person name="Schneider S.L."/>
            <person name="Sharp S."/>
            <person name="Smith T.C."/>
            <person name="Stanton J.D."/>
            <person name="Ullery H.E."/>
            <person name="Wilson R.J."/>
            <person name="Serrano M.G."/>
            <person name="Buck G."/>
            <person name="Lee V."/>
            <person name="Wang Y."/>
            <person name="Carvalho R."/>
            <person name="Voegtly L."/>
            <person name="Shi R."/>
            <person name="Duckworth R."/>
            <person name="Johnson A."/>
            <person name="Loviza R."/>
            <person name="Walstead R."/>
            <person name="Shah Z."/>
            <person name="Kiflezghi M."/>
            <person name="Wade K."/>
            <person name="Ball S.L."/>
            <person name="Bradley K.W."/>
            <person name="Asai D.J."/>
            <person name="Bowman C.A."/>
            <person name="Russell D.A."/>
            <person name="Pope W.H."/>
            <person name="Jacobs-Sera D."/>
            <person name="Hendrix R.W."/>
            <person name="Hatfull G.F."/>
        </authorList>
    </citation>
    <scope>NUCLEOTIDE SEQUENCE</scope>
</reference>
<dbReference type="AlphaFoldDB" id="A0A2P2BWV0"/>
<dbReference type="EMBL" id="CZKA01000006">
    <property type="protein sequence ID" value="CUR54203.1"/>
    <property type="molecule type" value="Genomic_DNA"/>
</dbReference>
<evidence type="ECO:0000313" key="1">
    <source>
        <dbReference type="EMBL" id="CUR54203.1"/>
    </source>
</evidence>
<proteinExistence type="predicted"/>
<accession>A0A2P2BWV0</accession>
<protein>
    <submittedName>
        <fullName evidence="1">Uncharacterized protein</fullName>
    </submittedName>
</protein>
<sequence length="88" mass="9643">MEDDNLLIRVGARTSAKRAAAETIAAVDSGRSVTWLFKRDTHSKPIFAALGDWKAPYGTVSRVGHGQTVAYFSNVASGQMAHTFWHHN</sequence>